<dbReference type="NCBIfam" id="TIGR02896">
    <property type="entry name" value="spore_III_AF"/>
    <property type="match status" value="1"/>
</dbReference>
<keyword evidence="2" id="KW-0472">Membrane</keyword>
<proteinExistence type="predicted"/>
<dbReference type="RefSeq" id="WP_068442811.1">
    <property type="nucleotide sequence ID" value="NZ_CP013862.1"/>
</dbReference>
<sequence>MDILIDWVTQIIIFLLLASVVDLLVPETSVKKYINFTVGLILILIFLKPVFYLFDMDVKSAIEQSINEVEYQQNENSETENLIKTQKKEIQDSQHAYILEQMAVQLKELANDTLQEEYQQEITHIDFQIANMGEVTYENLNENLDKLHVTLQEAEEQEGSVDAVEDVAIGMEESSDKEAEVDVNGIKQLLQDVWKVDKEKISIKGEGGSS</sequence>
<gene>
    <name evidence="3" type="ORF">AOX59_05165</name>
</gene>
<dbReference type="InterPro" id="IPR014245">
    <property type="entry name" value="Spore_III_AF"/>
</dbReference>
<feature type="coiled-coil region" evidence="1">
    <location>
        <begin position="62"/>
        <end position="89"/>
    </location>
</feature>
<evidence type="ECO:0000313" key="3">
    <source>
        <dbReference type="EMBL" id="ALX48049.1"/>
    </source>
</evidence>
<dbReference type="STRING" id="1472767.AOX59_05165"/>
<keyword evidence="1" id="KW-0175">Coiled coil</keyword>
<protein>
    <submittedName>
        <fullName evidence="3">Stage III sporulation protein AF</fullName>
    </submittedName>
</protein>
<organism evidence="3 4">
    <name type="scientific">Lentibacillus amyloliquefaciens</name>
    <dbReference type="NCBI Taxonomy" id="1472767"/>
    <lineage>
        <taxon>Bacteria</taxon>
        <taxon>Bacillati</taxon>
        <taxon>Bacillota</taxon>
        <taxon>Bacilli</taxon>
        <taxon>Bacillales</taxon>
        <taxon>Bacillaceae</taxon>
        <taxon>Lentibacillus</taxon>
    </lineage>
</organism>
<accession>A0A0U4E595</accession>
<feature type="transmembrane region" description="Helical" evidence="2">
    <location>
        <begin position="33"/>
        <end position="54"/>
    </location>
</feature>
<name>A0A0U4E595_9BACI</name>
<dbReference type="EMBL" id="CP013862">
    <property type="protein sequence ID" value="ALX48049.1"/>
    <property type="molecule type" value="Genomic_DNA"/>
</dbReference>
<keyword evidence="2" id="KW-1133">Transmembrane helix</keyword>
<evidence type="ECO:0000256" key="2">
    <source>
        <dbReference type="SAM" id="Phobius"/>
    </source>
</evidence>
<dbReference type="OrthoDB" id="2375554at2"/>
<dbReference type="AlphaFoldDB" id="A0A0U4E595"/>
<dbReference type="Pfam" id="PF09581">
    <property type="entry name" value="Spore_III_AF"/>
    <property type="match status" value="1"/>
</dbReference>
<keyword evidence="4" id="KW-1185">Reference proteome</keyword>
<evidence type="ECO:0000256" key="1">
    <source>
        <dbReference type="SAM" id="Coils"/>
    </source>
</evidence>
<keyword evidence="2" id="KW-0812">Transmembrane</keyword>
<dbReference type="KEGG" id="lao:AOX59_05165"/>
<reference evidence="3 4" key="1">
    <citation type="submission" date="2016-01" db="EMBL/GenBank/DDBJ databases">
        <title>Complete genome sequence of strain Lentibacillus amyloliquefaciens LAM0015T isolated from saline sediment.</title>
        <authorList>
            <person name="Wang J.-L."/>
            <person name="He M.-X."/>
        </authorList>
    </citation>
    <scope>NUCLEOTIDE SEQUENCE [LARGE SCALE GENOMIC DNA]</scope>
    <source>
        <strain evidence="3 4">LAM0015</strain>
    </source>
</reference>
<evidence type="ECO:0000313" key="4">
    <source>
        <dbReference type="Proteomes" id="UP000050331"/>
    </source>
</evidence>
<feature type="transmembrane region" description="Helical" evidence="2">
    <location>
        <begin position="7"/>
        <end position="26"/>
    </location>
</feature>
<dbReference type="Proteomes" id="UP000050331">
    <property type="component" value="Chromosome"/>
</dbReference>